<sequence>MPENKWIQGADALNLLGTGSIEVIGRMPYSSNATLLVKIQGEGDEIAAIYKPHQGERPLWDFPDGLYQREVAAYRLSESLGWDLIPPTIIRYDAPYGVGSLQLFIDARFDEHYFTLMDRPELASTFIRFCVFDLIANNTDRKSGHILIDKNDHLWGIDNGLTFHEDSKLRTVIWEFGGAQIPEQDRELLRKNSSEISESLSELISEVELEALSRRIRYVISKKKLPELDPEYRPYPWPLV</sequence>
<evidence type="ECO:0000313" key="2">
    <source>
        <dbReference type="EMBL" id="KJF17494.1"/>
    </source>
</evidence>
<dbReference type="GO" id="GO:0016301">
    <property type="term" value="F:kinase activity"/>
    <property type="evidence" value="ECO:0007669"/>
    <property type="project" value="UniProtKB-KW"/>
</dbReference>
<reference evidence="2 3" key="1">
    <citation type="submission" date="2015-01" db="EMBL/GenBank/DDBJ databases">
        <title>Draft genome of the acidophilic iron oxidizer Acidithrix ferrooxidans strain Py-F3.</title>
        <authorList>
            <person name="Poehlein A."/>
            <person name="Eisen S."/>
            <person name="Schloemann M."/>
            <person name="Johnson B.D."/>
            <person name="Daniel R."/>
            <person name="Muehling M."/>
        </authorList>
    </citation>
    <scope>NUCLEOTIDE SEQUENCE [LARGE SCALE GENOMIC DNA]</scope>
    <source>
        <strain evidence="2 3">Py-F3</strain>
    </source>
</reference>
<dbReference type="AlphaFoldDB" id="A0A0D8HI14"/>
<dbReference type="Pfam" id="PF00454">
    <property type="entry name" value="PI3_PI4_kinase"/>
    <property type="match status" value="1"/>
</dbReference>
<dbReference type="InterPro" id="IPR022292">
    <property type="entry name" value="CHP03843"/>
</dbReference>
<feature type="domain" description="PI3K/PI4K catalytic" evidence="1">
    <location>
        <begin position="94"/>
        <end position="169"/>
    </location>
</feature>
<keyword evidence="3" id="KW-1185">Reference proteome</keyword>
<dbReference type="OrthoDB" id="3423180at2"/>
<dbReference type="STRING" id="1280514.AXFE_16570"/>
<evidence type="ECO:0000313" key="3">
    <source>
        <dbReference type="Proteomes" id="UP000032360"/>
    </source>
</evidence>
<protein>
    <submittedName>
        <fullName evidence="2">Phosphatidylinositol 3-and 4-kinase</fullName>
    </submittedName>
</protein>
<dbReference type="NCBIfam" id="TIGR03843">
    <property type="entry name" value="SCO1664 family protein"/>
    <property type="match status" value="1"/>
</dbReference>
<dbReference type="RefSeq" id="WP_152625947.1">
    <property type="nucleotide sequence ID" value="NZ_JXYS01000038.1"/>
</dbReference>
<proteinExistence type="predicted"/>
<dbReference type="Proteomes" id="UP000032360">
    <property type="component" value="Unassembled WGS sequence"/>
</dbReference>
<organism evidence="2 3">
    <name type="scientific">Acidithrix ferrooxidans</name>
    <dbReference type="NCBI Taxonomy" id="1280514"/>
    <lineage>
        <taxon>Bacteria</taxon>
        <taxon>Bacillati</taxon>
        <taxon>Actinomycetota</taxon>
        <taxon>Acidimicrobiia</taxon>
        <taxon>Acidimicrobiales</taxon>
        <taxon>Acidimicrobiaceae</taxon>
        <taxon>Acidithrix</taxon>
    </lineage>
</organism>
<keyword evidence="2" id="KW-0418">Kinase</keyword>
<name>A0A0D8HI14_9ACTN</name>
<dbReference type="EMBL" id="JXYS01000038">
    <property type="protein sequence ID" value="KJF17494.1"/>
    <property type="molecule type" value="Genomic_DNA"/>
</dbReference>
<dbReference type="PATRIC" id="fig|1280514.3.peg.2169"/>
<evidence type="ECO:0000259" key="1">
    <source>
        <dbReference type="Pfam" id="PF00454"/>
    </source>
</evidence>
<comment type="caution">
    <text evidence="2">The sequence shown here is derived from an EMBL/GenBank/DDBJ whole genome shotgun (WGS) entry which is preliminary data.</text>
</comment>
<gene>
    <name evidence="2" type="ORF">AXFE_16570</name>
</gene>
<accession>A0A0D8HI14</accession>
<keyword evidence="2" id="KW-0808">Transferase</keyword>
<dbReference type="InterPro" id="IPR000403">
    <property type="entry name" value="PI3/4_kinase_cat_dom"/>
</dbReference>